<protein>
    <recommendedName>
        <fullName evidence="4">N-acetyltransferase domain-containing protein</fullName>
    </recommendedName>
</protein>
<dbReference type="PANTHER" id="PTHR42791">
    <property type="entry name" value="GNAT FAMILY ACETYLTRANSFERASE"/>
    <property type="match status" value="1"/>
</dbReference>
<evidence type="ECO:0000313" key="3">
    <source>
        <dbReference type="Proteomes" id="UP000294847"/>
    </source>
</evidence>
<gene>
    <name evidence="2" type="ORF">PoMZ_05672</name>
</gene>
<proteinExistence type="predicted"/>
<name>A0A4P7NNT2_PYROR</name>
<sequence length="271" mass="29302">MPLQLRPATAADVAEMVDIYFSAFASSPLTQTVFPESSHASRKLWTDMLAEELNDPRAHTAVVMDSPSPSSDGDDDGKGPAARIIAFAKWVSPSPDPNATSVPAAPPRSTWPADGDPGFADEFFTGITAKHAEIMGGRPHWYLELMATRAEDQGRGAGGMLMRWGVGLVGAEAAFLEAMEGAKALYGRFGFATVQRMDFVAPDGRVVSQDFMQENKASKMQEIFLITKLVVVYANAETENPLTRPKPIKPKPKPTGSGPNKPKLALYYQES</sequence>
<evidence type="ECO:0008006" key="4">
    <source>
        <dbReference type="Google" id="ProtNLM"/>
    </source>
</evidence>
<dbReference type="EMBL" id="CP034209">
    <property type="protein sequence ID" value="QBZ63981.1"/>
    <property type="molecule type" value="Genomic_DNA"/>
</dbReference>
<dbReference type="SUPFAM" id="SSF55729">
    <property type="entry name" value="Acyl-CoA N-acyltransferases (Nat)"/>
    <property type="match status" value="1"/>
</dbReference>
<dbReference type="PANTHER" id="PTHR42791:SF1">
    <property type="entry name" value="N-ACETYLTRANSFERASE DOMAIN-CONTAINING PROTEIN"/>
    <property type="match status" value="1"/>
</dbReference>
<feature type="region of interest" description="Disordered" evidence="1">
    <location>
        <begin position="241"/>
        <end position="271"/>
    </location>
</feature>
<reference evidence="2 3" key="1">
    <citation type="journal article" date="2019" name="Mol. Biol. Evol.">
        <title>Blast fungal genomes show frequent chromosomal changes, gene gains and losses, and effector gene turnover.</title>
        <authorList>
            <person name="Gomez Luciano L.B."/>
            <person name="Jason Tsai I."/>
            <person name="Chuma I."/>
            <person name="Tosa Y."/>
            <person name="Chen Y.H."/>
            <person name="Li J.Y."/>
            <person name="Li M.Y."/>
            <person name="Jade Lu M.Y."/>
            <person name="Nakayashiki H."/>
            <person name="Li W.H."/>
        </authorList>
    </citation>
    <scope>NUCLEOTIDE SEQUENCE [LARGE SCALE GENOMIC DNA]</scope>
    <source>
        <strain evidence="2">MZ5-1-6</strain>
    </source>
</reference>
<dbReference type="Proteomes" id="UP000294847">
    <property type="component" value="Chromosome 6"/>
</dbReference>
<dbReference type="InterPro" id="IPR016181">
    <property type="entry name" value="Acyl_CoA_acyltransferase"/>
</dbReference>
<dbReference type="Gene3D" id="3.40.630.30">
    <property type="match status" value="1"/>
</dbReference>
<accession>A0A4P7NNT2</accession>
<feature type="compositionally biased region" description="Low complexity" evidence="1">
    <location>
        <begin position="254"/>
        <end position="263"/>
    </location>
</feature>
<dbReference type="InterPro" id="IPR052523">
    <property type="entry name" value="Trichothecene_AcTrans"/>
</dbReference>
<dbReference type="AlphaFoldDB" id="A0A4P7NNT2"/>
<organism evidence="2 3">
    <name type="scientific">Pyricularia oryzae</name>
    <name type="common">Rice blast fungus</name>
    <name type="synonym">Magnaporthe oryzae</name>
    <dbReference type="NCBI Taxonomy" id="318829"/>
    <lineage>
        <taxon>Eukaryota</taxon>
        <taxon>Fungi</taxon>
        <taxon>Dikarya</taxon>
        <taxon>Ascomycota</taxon>
        <taxon>Pezizomycotina</taxon>
        <taxon>Sordariomycetes</taxon>
        <taxon>Sordariomycetidae</taxon>
        <taxon>Magnaporthales</taxon>
        <taxon>Pyriculariaceae</taxon>
        <taxon>Pyricularia</taxon>
    </lineage>
</organism>
<evidence type="ECO:0000313" key="2">
    <source>
        <dbReference type="EMBL" id="QBZ63981.1"/>
    </source>
</evidence>
<evidence type="ECO:0000256" key="1">
    <source>
        <dbReference type="SAM" id="MobiDB-lite"/>
    </source>
</evidence>